<feature type="region of interest" description="Disordered" evidence="1">
    <location>
        <begin position="1400"/>
        <end position="1437"/>
    </location>
</feature>
<dbReference type="InterPro" id="IPR029315">
    <property type="entry name" value="FANCI_S2"/>
</dbReference>
<feature type="domain" description="FANCI solenoid 1" evidence="2">
    <location>
        <begin position="99"/>
        <end position="296"/>
    </location>
</feature>
<dbReference type="GO" id="GO:0070182">
    <property type="term" value="F:DNA polymerase binding"/>
    <property type="evidence" value="ECO:0007669"/>
    <property type="project" value="TreeGrafter"/>
</dbReference>
<sequence length="1564" mass="172801">MDTILQLYSQDATGTVLREYFEDADTTLESVGHVNCILTPPCISDASTRTAVVRASPEDGEGAARRLQVLKGAATWLLQAGNDNASSGGGNSTQLDDLAGKLVNTLIDIGQSFPVEALVESINAITETIRQQRHPHNSTFELLSRLLVIAANAETVNLPDSHEDITGVEFRDFILDRICTAPWNPKSVLPLATVLGDVDMECKQLEMAIVKVMKQFKHIDATDLPHLTYNLLLLSSKGHQRLVLRGILEFFDRLDAGGDVAECLHSDNPRGASRLGFSELSAVQSTVILHFSFAVKQDQELGTELLKHMKSGKLAFLSPFSLMCLLTMARVHRFEDSVMDYLKASILSILKDEERTRKETWVSHRPAHVAFSKYYGSLEYEGVSPPPILSMFCSIIKKIPHGMDQITQSIVQCGVYIMDSMAPTSPWKASDNNAPKRTKLKPTDYACELGASILAETFKTQESVRTEILDHIMSRVVTKSASTMYFLNLLEVIVKESSEALIEHLPRIKESLDYLSFLSLPTAVRLMAAVKDVAAINRFFRDSLLLILRKALFSKCLGQQGDIRLSLYIGLMNLVESSPALVPIVFEILQAHFVQFYDKTGARLAPLKLDECVANSRTGGESSLIEPLQFLMSGVVRSFVGIRKSKRRTPRDAIGVDNDLVEECQNDLYKLVLGLESTGLEDFELDKTSDFHMASNIGVRNNMYASLLIGCFESSIEYLVLRQQTQADQSSNGKATMSFHLHQHSEQGGQLSTESVDLVLHLFTKMRKLHDIVREKAVLPRGKKMGPLGEASVLGLECITRLMECIFAEHAVGHNDPEAQKLKANDDFVYYITTVAHMSLSKMQASAEVLKDSDYDYCRRLSSVLVREFLTSVRPDGPRALAAGAKGKDKNKSMLMVGIEALTAGLLIVQRFYPLETPGVERQDLATSTTILHNTKIVCGFLATTLPQVNGGHQPDQQPSEVVAWTTSRTIKHDVDSLAAAYCQFLQGLLEVFVNETLPQVKEAAGILTMIQILSKYLARPTISNTPVTGLSRMDSATSTDSAMDTSQLDQLIHWLIRVCRDLPIDDAALTKALLSMALSLEQEGSSPEENAALMAIDDGGQPGSSRQPQWASSGASVSSVVSNFPEAATCLRLAADILVTYNFNHGPGIQSIPDRIGPNENDEQDEEMPRLVALKREIGVESRFSVITMRTAASTTDVLLAHVEGALDSLEWTVGKLRYCELSQSPGSVNLNQAMDVDAFSSSSSSPSVAPPRYAQPLNLKSAQKFEADICWRLEVCMWVLARIAQACIPNTAAEHLIKILSRCYKVLTTLTKHYLNPLNLPASNLFESTSGSHSKKGSSHSGKNRSSGSSAGGANYQLPHGFLRVTEVVGTELSKHVYNFLTYFQAMDSDIQERSFARQNGAKKKGDKGKANKDKDDDNNDEPMMLGGGTSAVKSRQKAKILRESKLIPDLIYMMEQYERYVIQLSKKSKVNLTQYLRRSTARDFKIQIQRLGDLGLEDRYEEEQHMLQQQRQAQAQAPAGMEGDGDVRMASDHEGLDTALDEAVDEEEEESLVRSRKRARH</sequence>
<evidence type="ECO:0000259" key="2">
    <source>
        <dbReference type="Pfam" id="PF14675"/>
    </source>
</evidence>
<evidence type="ECO:0000256" key="1">
    <source>
        <dbReference type="SAM" id="MobiDB-lite"/>
    </source>
</evidence>
<dbReference type="Proteomes" id="UP000696485">
    <property type="component" value="Unassembled WGS sequence"/>
</dbReference>
<evidence type="ECO:0008006" key="8">
    <source>
        <dbReference type="Google" id="ProtNLM"/>
    </source>
</evidence>
<reference evidence="6" key="1">
    <citation type="journal article" date="2020" name="Fungal Divers.">
        <title>Resolving the Mortierellaceae phylogeny through synthesis of multi-gene phylogenetics and phylogenomics.</title>
        <authorList>
            <person name="Vandepol N."/>
            <person name="Liber J."/>
            <person name="Desiro A."/>
            <person name="Na H."/>
            <person name="Kennedy M."/>
            <person name="Barry K."/>
            <person name="Grigoriev I.V."/>
            <person name="Miller A.N."/>
            <person name="O'Donnell K."/>
            <person name="Stajich J.E."/>
            <person name="Bonito G."/>
        </authorList>
    </citation>
    <scope>NUCLEOTIDE SEQUENCE</scope>
    <source>
        <strain evidence="6">NVP1</strain>
    </source>
</reference>
<keyword evidence="7" id="KW-1185">Reference proteome</keyword>
<feature type="compositionally biased region" description="Low complexity" evidence="1">
    <location>
        <begin position="1341"/>
        <end position="1355"/>
    </location>
</feature>
<protein>
    <recommendedName>
        <fullName evidence="8">FANCI solenoid 4 domain-containing protein</fullName>
    </recommendedName>
</protein>
<dbReference type="Pfam" id="PF14675">
    <property type="entry name" value="FANCI_S1"/>
    <property type="match status" value="1"/>
</dbReference>
<feature type="domain" description="FANCI solenoid 4" evidence="4">
    <location>
        <begin position="1178"/>
        <end position="1319"/>
    </location>
</feature>
<feature type="domain" description="FANCI helical" evidence="5">
    <location>
        <begin position="300"/>
        <end position="362"/>
    </location>
</feature>
<dbReference type="Pfam" id="PF14676">
    <property type="entry name" value="FANCI_S2"/>
    <property type="match status" value="1"/>
</dbReference>
<feature type="compositionally biased region" description="Low complexity" evidence="1">
    <location>
        <begin position="1512"/>
        <end position="1522"/>
    </location>
</feature>
<feature type="domain" description="FANCI solenoid 2" evidence="3">
    <location>
        <begin position="406"/>
        <end position="557"/>
    </location>
</feature>
<feature type="compositionally biased region" description="Basic and acidic residues" evidence="1">
    <location>
        <begin position="1528"/>
        <end position="1539"/>
    </location>
</feature>
<evidence type="ECO:0000259" key="4">
    <source>
        <dbReference type="Pfam" id="PF14678"/>
    </source>
</evidence>
<feature type="compositionally biased region" description="Acidic residues" evidence="1">
    <location>
        <begin position="1542"/>
        <end position="1553"/>
    </location>
</feature>
<feature type="region of interest" description="Disordered" evidence="1">
    <location>
        <begin position="1512"/>
        <end position="1564"/>
    </location>
</feature>
<comment type="caution">
    <text evidence="6">The sequence shown here is derived from an EMBL/GenBank/DDBJ whole genome shotgun (WGS) entry which is preliminary data.</text>
</comment>
<dbReference type="InterPro" id="IPR026171">
    <property type="entry name" value="FANCI"/>
</dbReference>
<dbReference type="PANTHER" id="PTHR21818:SF0">
    <property type="entry name" value="FANCONI ANEMIA GROUP I PROTEIN"/>
    <property type="match status" value="1"/>
</dbReference>
<accession>A0A9P5VNN7</accession>
<evidence type="ECO:0000259" key="3">
    <source>
        <dbReference type="Pfam" id="PF14676"/>
    </source>
</evidence>
<proteinExistence type="predicted"/>
<dbReference type="EMBL" id="JAAAUY010000134">
    <property type="protein sequence ID" value="KAF9334701.1"/>
    <property type="molecule type" value="Genomic_DNA"/>
</dbReference>
<evidence type="ECO:0000259" key="5">
    <source>
        <dbReference type="Pfam" id="PF14679"/>
    </source>
</evidence>
<dbReference type="PANTHER" id="PTHR21818">
    <property type="entry name" value="BC025462 PROTEIN"/>
    <property type="match status" value="1"/>
</dbReference>
<evidence type="ECO:0000313" key="6">
    <source>
        <dbReference type="EMBL" id="KAF9334701.1"/>
    </source>
</evidence>
<dbReference type="Pfam" id="PF14678">
    <property type="entry name" value="FANCI_S4"/>
    <property type="match status" value="2"/>
</dbReference>
<evidence type="ECO:0000313" key="7">
    <source>
        <dbReference type="Proteomes" id="UP000696485"/>
    </source>
</evidence>
<dbReference type="InterPro" id="IPR029310">
    <property type="entry name" value="FANCI_HD1"/>
</dbReference>
<dbReference type="GO" id="GO:0006281">
    <property type="term" value="P:DNA repair"/>
    <property type="evidence" value="ECO:0007669"/>
    <property type="project" value="InterPro"/>
</dbReference>
<organism evidence="6 7">
    <name type="scientific">Podila minutissima</name>
    <dbReference type="NCBI Taxonomy" id="64525"/>
    <lineage>
        <taxon>Eukaryota</taxon>
        <taxon>Fungi</taxon>
        <taxon>Fungi incertae sedis</taxon>
        <taxon>Mucoromycota</taxon>
        <taxon>Mortierellomycotina</taxon>
        <taxon>Mortierellomycetes</taxon>
        <taxon>Mortierellales</taxon>
        <taxon>Mortierellaceae</taxon>
        <taxon>Podila</taxon>
    </lineage>
</organism>
<dbReference type="InterPro" id="IPR029314">
    <property type="entry name" value="FANCI_S4"/>
</dbReference>
<gene>
    <name evidence="6" type="ORF">BG006_001676</name>
</gene>
<feature type="domain" description="FANCI solenoid 4" evidence="4">
    <location>
        <begin position="1361"/>
        <end position="1494"/>
    </location>
</feature>
<dbReference type="Pfam" id="PF14679">
    <property type="entry name" value="FANCI_HD1"/>
    <property type="match status" value="1"/>
</dbReference>
<feature type="region of interest" description="Disordered" evidence="1">
    <location>
        <begin position="1331"/>
        <end position="1355"/>
    </location>
</feature>
<name>A0A9P5VNN7_9FUNG</name>
<dbReference type="InterPro" id="IPR029308">
    <property type="entry name" value="FANCI_S1"/>
</dbReference>